<dbReference type="Proteomes" id="UP000033647">
    <property type="component" value="Unassembled WGS sequence"/>
</dbReference>
<organism evidence="5 6">
    <name type="scientific">Zymoseptoria brevis</name>
    <dbReference type="NCBI Taxonomy" id="1047168"/>
    <lineage>
        <taxon>Eukaryota</taxon>
        <taxon>Fungi</taxon>
        <taxon>Dikarya</taxon>
        <taxon>Ascomycota</taxon>
        <taxon>Pezizomycotina</taxon>
        <taxon>Dothideomycetes</taxon>
        <taxon>Dothideomycetidae</taxon>
        <taxon>Mycosphaerellales</taxon>
        <taxon>Mycosphaerellaceae</taxon>
        <taxon>Zymoseptoria</taxon>
    </lineage>
</organism>
<dbReference type="InterPro" id="IPR011041">
    <property type="entry name" value="Quinoprot_gluc/sorb_DH_b-prop"/>
</dbReference>
<keyword evidence="6" id="KW-1185">Reference proteome</keyword>
<keyword evidence="2" id="KW-0472">Membrane</keyword>
<reference evidence="5 6" key="1">
    <citation type="submission" date="2015-03" db="EMBL/GenBank/DDBJ databases">
        <title>RNA-seq based gene annotation and comparative genomics of four Zymoseptoria species reveal species-specific pathogenicity related genes and transposable element activity.</title>
        <authorList>
            <person name="Grandaubert J."/>
            <person name="Bhattacharyya A."/>
            <person name="Stukenbrock E.H."/>
        </authorList>
    </citation>
    <scope>NUCLEOTIDE SEQUENCE [LARGE SCALE GENOMIC DNA]</scope>
    <source>
        <strain evidence="5 6">Zb18110</strain>
    </source>
</reference>
<keyword evidence="3" id="KW-0732">Signal</keyword>
<name>A0A0F4GBK0_9PEZI</name>
<feature type="transmembrane region" description="Helical" evidence="2">
    <location>
        <begin position="463"/>
        <end position="483"/>
    </location>
</feature>
<protein>
    <submittedName>
        <fullName evidence="5">Putative glucose sorbosone dehydrogenase protein</fullName>
    </submittedName>
</protein>
<dbReference type="OrthoDB" id="507128at2759"/>
<feature type="domain" description="Pyrroloquinoline quinone-dependent pyranose dehydrogenase beta-propeller" evidence="4">
    <location>
        <begin position="37"/>
        <end position="426"/>
    </location>
</feature>
<dbReference type="Pfam" id="PF22807">
    <property type="entry name" value="TrAA12"/>
    <property type="match status" value="1"/>
</dbReference>
<dbReference type="EMBL" id="LAFY01004118">
    <property type="protein sequence ID" value="KJX94766.1"/>
    <property type="molecule type" value="Genomic_DNA"/>
</dbReference>
<evidence type="ECO:0000256" key="1">
    <source>
        <dbReference type="SAM" id="MobiDB-lite"/>
    </source>
</evidence>
<dbReference type="SUPFAM" id="SSF50952">
    <property type="entry name" value="Soluble quinoprotein glucose dehydrogenase"/>
    <property type="match status" value="1"/>
</dbReference>
<evidence type="ECO:0000313" key="5">
    <source>
        <dbReference type="EMBL" id="KJX94766.1"/>
    </source>
</evidence>
<dbReference type="STRING" id="1047168.A0A0F4GBK0"/>
<keyword evidence="2" id="KW-0812">Transmembrane</keyword>
<dbReference type="AlphaFoldDB" id="A0A0F4GBK0"/>
<dbReference type="Gene3D" id="2.120.10.30">
    <property type="entry name" value="TolB, C-terminal domain"/>
    <property type="match status" value="1"/>
</dbReference>
<feature type="signal peptide" evidence="3">
    <location>
        <begin position="1"/>
        <end position="22"/>
    </location>
</feature>
<evidence type="ECO:0000256" key="3">
    <source>
        <dbReference type="SAM" id="SignalP"/>
    </source>
</evidence>
<accession>A0A0F4GBK0</accession>
<sequence length="484" mass="51457">MQPTLVNSLLITSFLWQSLVSAQQTCEDALTPSYVAPAVADGYTARLIADSLTEPRSIKFDSRGALLVVQQNVGISVHTLVDGENDCVSIGSSKWLVNNTLLNHGIELSEDGTTLYASTQTALYSWDYDAEMQTVSSENRTLVTGMTGTNHQTRTLLLPRSAPNLILISRGSKGNLDYETVNVGSGVSQIKAFDVTNNTEPYDYVQDGLVVGWGLRNSVGVAEHPVDYGIWSVENSADELERSGETVSRDNPAEELNFHGFLNGTESPDFGQNFGYPACFAAGAPSALPDFDGQVGDSFVIGSLNDTNSDDRCTNQTPRLSFQAHSAPLDIKFNNAGTAAWMTFHGSWNRDDPTGYSLVVVEFANGQPVESSTSTTAARSVVFTEDLSPCNGGDGTCIRPVGLAWDSKGRLFMTSDGTGELWVITRTNGSPTSGAGSNATGTIPESSGTETSRAAESSDTSTASLISVGALPLAFVFSVLAFVL</sequence>
<proteinExistence type="predicted"/>
<evidence type="ECO:0000256" key="2">
    <source>
        <dbReference type="SAM" id="Phobius"/>
    </source>
</evidence>
<gene>
    <name evidence="5" type="ORF">TI39_contig4159g00039</name>
</gene>
<evidence type="ECO:0000259" key="4">
    <source>
        <dbReference type="Pfam" id="PF22807"/>
    </source>
</evidence>
<dbReference type="InterPro" id="IPR054539">
    <property type="entry name" value="Beta-prop_PDH"/>
</dbReference>
<feature type="chain" id="PRO_5002468564" evidence="3">
    <location>
        <begin position="23"/>
        <end position="484"/>
    </location>
</feature>
<evidence type="ECO:0000313" key="6">
    <source>
        <dbReference type="Proteomes" id="UP000033647"/>
    </source>
</evidence>
<keyword evidence="2" id="KW-1133">Transmembrane helix</keyword>
<dbReference type="InterPro" id="IPR011042">
    <property type="entry name" value="6-blade_b-propeller_TolB-like"/>
</dbReference>
<comment type="caution">
    <text evidence="5">The sequence shown here is derived from an EMBL/GenBank/DDBJ whole genome shotgun (WGS) entry which is preliminary data.</text>
</comment>
<feature type="region of interest" description="Disordered" evidence="1">
    <location>
        <begin position="427"/>
        <end position="456"/>
    </location>
</feature>